<protein>
    <recommendedName>
        <fullName evidence="9">DEAD-box ATP-dependent RNA helicase RhpA</fullName>
        <ecNumber evidence="1">3.6.4.13</ecNumber>
    </recommendedName>
</protein>
<comment type="caution">
    <text evidence="16">The sequence shown here is derived from an EMBL/GenBank/DDBJ whole genome shotgun (WGS) entry which is preliminary data.</text>
</comment>
<feature type="short sequence motif" description="Q motif" evidence="10">
    <location>
        <begin position="1"/>
        <end position="29"/>
    </location>
</feature>
<evidence type="ECO:0000256" key="1">
    <source>
        <dbReference type="ARBA" id="ARBA00012552"/>
    </source>
</evidence>
<evidence type="ECO:0000256" key="2">
    <source>
        <dbReference type="ARBA" id="ARBA00022490"/>
    </source>
</evidence>
<dbReference type="FunFam" id="3.40.50.300:FF:000468">
    <property type="entry name" value="ATP-dependent RNA helicase RhlE"/>
    <property type="match status" value="1"/>
</dbReference>
<dbReference type="InterPro" id="IPR000629">
    <property type="entry name" value="RNA-helicase_DEAD-box_CS"/>
</dbReference>
<comment type="similarity">
    <text evidence="7 11">Belongs to the DEAD box helicase family.</text>
</comment>
<accession>A0A1L8CQS0</accession>
<keyword evidence="17" id="KW-1185">Reference proteome</keyword>
<evidence type="ECO:0000259" key="14">
    <source>
        <dbReference type="PROSITE" id="PS51194"/>
    </source>
</evidence>
<reference evidence="16 17" key="1">
    <citation type="journal article" date="2017" name="Arch. Microbiol.">
        <title>Mariprofundus micogutta sp. nov., a novel iron-oxidizing zetaproteobacterium isolated from a deep-sea hydrothermal field at the Bayonnaise knoll of the Izu-Ogasawara arc, and a description of Mariprofundales ord. nov. and Zetaproteobacteria classis nov.</title>
        <authorList>
            <person name="Makita H."/>
            <person name="Tanaka E."/>
            <person name="Mitsunobu S."/>
            <person name="Miyazaki M."/>
            <person name="Nunoura T."/>
            <person name="Uematsu K."/>
            <person name="Takaki Y."/>
            <person name="Nishi S."/>
            <person name="Shimamura S."/>
            <person name="Takai K."/>
        </authorList>
    </citation>
    <scope>NUCLEOTIDE SEQUENCE [LARGE SCALE GENOMIC DNA]</scope>
    <source>
        <strain evidence="16 17">ET2</strain>
    </source>
</reference>
<dbReference type="Proteomes" id="UP000231632">
    <property type="component" value="Unassembled WGS sequence"/>
</dbReference>
<dbReference type="PANTHER" id="PTHR47959:SF13">
    <property type="entry name" value="ATP-DEPENDENT RNA HELICASE RHLE"/>
    <property type="match status" value="1"/>
</dbReference>
<evidence type="ECO:0000259" key="15">
    <source>
        <dbReference type="PROSITE" id="PS51195"/>
    </source>
</evidence>
<keyword evidence="5 11" id="KW-0347">Helicase</keyword>
<dbReference type="STRING" id="1921010.MMIC_P2252"/>
<dbReference type="PANTHER" id="PTHR47959">
    <property type="entry name" value="ATP-DEPENDENT RNA HELICASE RHLE-RELATED"/>
    <property type="match status" value="1"/>
</dbReference>
<evidence type="ECO:0000256" key="11">
    <source>
        <dbReference type="RuleBase" id="RU000492"/>
    </source>
</evidence>
<keyword evidence="3 11" id="KW-0547">Nucleotide-binding</keyword>
<dbReference type="FunFam" id="3.40.50.300:FF:000108">
    <property type="entry name" value="ATP-dependent RNA helicase RhlE"/>
    <property type="match status" value="1"/>
</dbReference>
<evidence type="ECO:0000256" key="7">
    <source>
        <dbReference type="ARBA" id="ARBA00038437"/>
    </source>
</evidence>
<dbReference type="GO" id="GO:0005524">
    <property type="term" value="F:ATP binding"/>
    <property type="evidence" value="ECO:0007669"/>
    <property type="project" value="UniProtKB-KW"/>
</dbReference>
<comment type="catalytic activity">
    <reaction evidence="8">
        <text>ATP + H2O = ADP + phosphate + H(+)</text>
        <dbReference type="Rhea" id="RHEA:13065"/>
        <dbReference type="ChEBI" id="CHEBI:15377"/>
        <dbReference type="ChEBI" id="CHEBI:15378"/>
        <dbReference type="ChEBI" id="CHEBI:30616"/>
        <dbReference type="ChEBI" id="CHEBI:43474"/>
        <dbReference type="ChEBI" id="CHEBI:456216"/>
        <dbReference type="EC" id="3.6.4.13"/>
    </reaction>
</comment>
<keyword evidence="6 11" id="KW-0067">ATP-binding</keyword>
<sequence>MTFDDLGLSAELLRAVREEGYSTPTPVQEKSIPVVLEGHDILAGAQTGTGKTAGFTLPMLQLMQKEHPERHHRRPIRALVLTPTRELAAQVQESIETYGRHLSLRSTVVFGGVGINPQIQKLQRGVDILVATPGRLLDLVGQRKCDLRHVEFFVLDEADRMLDMGFIHDIRKVLKLLPQKRQNLLFSATFSEEIKKLASGFLRSPVYVEVARNQTAHQVTQVVHPVSKSKKRDLLSHLIKQGDWQQVLVFTKTKHGANRLTTQLESDGIQAAAIHGNKSQTARTKALANFKSGAVRVLVATDIAARGLDIDQLPHVVNYELPNVAEDYVHRIGRTGRAGNTGESLSLVSADEKKLLVGIEKLIKKAIPKVVVEGFEPNPNDPTEIPKQQRHRPDHRRHDPSSPRKPRGNRSRRPGRGERAAAKKPS</sequence>
<dbReference type="InterPro" id="IPR044742">
    <property type="entry name" value="DEAD/DEAH_RhlB"/>
</dbReference>
<evidence type="ECO:0000256" key="5">
    <source>
        <dbReference type="ARBA" id="ARBA00022806"/>
    </source>
</evidence>
<dbReference type="Pfam" id="PF00271">
    <property type="entry name" value="Helicase_C"/>
    <property type="match status" value="1"/>
</dbReference>
<evidence type="ECO:0000256" key="6">
    <source>
        <dbReference type="ARBA" id="ARBA00022840"/>
    </source>
</evidence>
<evidence type="ECO:0000256" key="3">
    <source>
        <dbReference type="ARBA" id="ARBA00022741"/>
    </source>
</evidence>
<feature type="region of interest" description="Disordered" evidence="12">
    <location>
        <begin position="373"/>
        <end position="426"/>
    </location>
</feature>
<dbReference type="InterPro" id="IPR050079">
    <property type="entry name" value="DEAD_box_RNA_helicase"/>
</dbReference>
<dbReference type="Gene3D" id="3.40.50.300">
    <property type="entry name" value="P-loop containing nucleotide triphosphate hydrolases"/>
    <property type="match status" value="2"/>
</dbReference>
<keyword evidence="4 11" id="KW-0378">Hydrolase</keyword>
<feature type="compositionally biased region" description="Basic and acidic residues" evidence="12">
    <location>
        <begin position="415"/>
        <end position="426"/>
    </location>
</feature>
<organism evidence="16 17">
    <name type="scientific">Mariprofundus micogutta</name>
    <dbReference type="NCBI Taxonomy" id="1921010"/>
    <lineage>
        <taxon>Bacteria</taxon>
        <taxon>Pseudomonadati</taxon>
        <taxon>Pseudomonadota</taxon>
        <taxon>Candidatius Mariprofundia</taxon>
        <taxon>Mariprofundales</taxon>
        <taxon>Mariprofundaceae</taxon>
        <taxon>Mariprofundus</taxon>
    </lineage>
</organism>
<dbReference type="EC" id="3.6.4.13" evidence="1"/>
<dbReference type="InterPro" id="IPR011545">
    <property type="entry name" value="DEAD/DEAH_box_helicase_dom"/>
</dbReference>
<dbReference type="CDD" id="cd18787">
    <property type="entry name" value="SF2_C_DEAD"/>
    <property type="match status" value="1"/>
</dbReference>
<dbReference type="PROSITE" id="PS51192">
    <property type="entry name" value="HELICASE_ATP_BIND_1"/>
    <property type="match status" value="1"/>
</dbReference>
<evidence type="ECO:0000313" key="16">
    <source>
        <dbReference type="EMBL" id="GAV21270.1"/>
    </source>
</evidence>
<dbReference type="EMBL" id="BDFD01000025">
    <property type="protein sequence ID" value="GAV21270.1"/>
    <property type="molecule type" value="Genomic_DNA"/>
</dbReference>
<dbReference type="SMART" id="SM00490">
    <property type="entry name" value="HELICc"/>
    <property type="match status" value="1"/>
</dbReference>
<dbReference type="AlphaFoldDB" id="A0A1L8CQS0"/>
<evidence type="ECO:0000256" key="4">
    <source>
        <dbReference type="ARBA" id="ARBA00022801"/>
    </source>
</evidence>
<dbReference type="SUPFAM" id="SSF52540">
    <property type="entry name" value="P-loop containing nucleoside triphosphate hydrolases"/>
    <property type="match status" value="1"/>
</dbReference>
<evidence type="ECO:0000256" key="8">
    <source>
        <dbReference type="ARBA" id="ARBA00047984"/>
    </source>
</evidence>
<feature type="compositionally biased region" description="Basic residues" evidence="12">
    <location>
        <begin position="404"/>
        <end position="414"/>
    </location>
</feature>
<dbReference type="OrthoDB" id="5291130at2"/>
<dbReference type="PROSITE" id="PS51194">
    <property type="entry name" value="HELICASE_CTER"/>
    <property type="match status" value="1"/>
</dbReference>
<dbReference type="GO" id="GO:0042255">
    <property type="term" value="P:ribosome assembly"/>
    <property type="evidence" value="ECO:0007669"/>
    <property type="project" value="UniProtKB-ARBA"/>
</dbReference>
<dbReference type="CDD" id="cd00268">
    <property type="entry name" value="DEADc"/>
    <property type="match status" value="1"/>
</dbReference>
<dbReference type="PROSITE" id="PS00039">
    <property type="entry name" value="DEAD_ATP_HELICASE"/>
    <property type="match status" value="1"/>
</dbReference>
<gene>
    <name evidence="16" type="ORF">MMIC_P2252</name>
</gene>
<dbReference type="InterPro" id="IPR001650">
    <property type="entry name" value="Helicase_C-like"/>
</dbReference>
<feature type="domain" description="Helicase C-terminal" evidence="14">
    <location>
        <begin position="218"/>
        <end position="383"/>
    </location>
</feature>
<keyword evidence="2" id="KW-0963">Cytoplasm</keyword>
<feature type="domain" description="DEAD-box RNA helicase Q" evidence="15">
    <location>
        <begin position="1"/>
        <end position="29"/>
    </location>
</feature>
<name>A0A1L8CQS0_9PROT</name>
<dbReference type="GO" id="GO:0003724">
    <property type="term" value="F:RNA helicase activity"/>
    <property type="evidence" value="ECO:0007669"/>
    <property type="project" value="UniProtKB-EC"/>
</dbReference>
<dbReference type="PROSITE" id="PS51195">
    <property type="entry name" value="Q_MOTIF"/>
    <property type="match status" value="1"/>
</dbReference>
<proteinExistence type="inferred from homology"/>
<evidence type="ECO:0000256" key="10">
    <source>
        <dbReference type="PROSITE-ProRule" id="PRU00552"/>
    </source>
</evidence>
<dbReference type="RefSeq" id="WP_072660572.1">
    <property type="nucleotide sequence ID" value="NZ_BDFD01000025.1"/>
</dbReference>
<feature type="domain" description="Helicase ATP-binding" evidence="13">
    <location>
        <begin position="32"/>
        <end position="208"/>
    </location>
</feature>
<dbReference type="InterPro" id="IPR027417">
    <property type="entry name" value="P-loop_NTPase"/>
</dbReference>
<evidence type="ECO:0000313" key="17">
    <source>
        <dbReference type="Proteomes" id="UP000231632"/>
    </source>
</evidence>
<dbReference type="GO" id="GO:0005829">
    <property type="term" value="C:cytosol"/>
    <property type="evidence" value="ECO:0007669"/>
    <property type="project" value="TreeGrafter"/>
</dbReference>
<dbReference type="GO" id="GO:0009266">
    <property type="term" value="P:response to temperature stimulus"/>
    <property type="evidence" value="ECO:0007669"/>
    <property type="project" value="UniProtKB-ARBA"/>
</dbReference>
<evidence type="ECO:0000256" key="9">
    <source>
        <dbReference type="ARBA" id="ARBA00074363"/>
    </source>
</evidence>
<evidence type="ECO:0000256" key="12">
    <source>
        <dbReference type="SAM" id="MobiDB-lite"/>
    </source>
</evidence>
<dbReference type="SMART" id="SM00487">
    <property type="entry name" value="DEXDc"/>
    <property type="match status" value="1"/>
</dbReference>
<dbReference type="GO" id="GO:0003676">
    <property type="term" value="F:nucleic acid binding"/>
    <property type="evidence" value="ECO:0007669"/>
    <property type="project" value="InterPro"/>
</dbReference>
<dbReference type="Pfam" id="PF00270">
    <property type="entry name" value="DEAD"/>
    <property type="match status" value="1"/>
</dbReference>
<dbReference type="InterPro" id="IPR014001">
    <property type="entry name" value="Helicase_ATP-bd"/>
</dbReference>
<evidence type="ECO:0000259" key="13">
    <source>
        <dbReference type="PROSITE" id="PS51192"/>
    </source>
</evidence>
<dbReference type="GO" id="GO:0016887">
    <property type="term" value="F:ATP hydrolysis activity"/>
    <property type="evidence" value="ECO:0007669"/>
    <property type="project" value="RHEA"/>
</dbReference>
<dbReference type="InterPro" id="IPR014014">
    <property type="entry name" value="RNA_helicase_DEAD_Q_motif"/>
</dbReference>